<dbReference type="Pfam" id="PF03184">
    <property type="entry name" value="DDE_1"/>
    <property type="match status" value="1"/>
</dbReference>
<dbReference type="PANTHER" id="PTHR19303:SF73">
    <property type="entry name" value="PROTEIN PDC2"/>
    <property type="match status" value="1"/>
</dbReference>
<dbReference type="InterPro" id="IPR009057">
    <property type="entry name" value="Homeodomain-like_sf"/>
</dbReference>
<accession>A0AAV0SXM0</accession>
<dbReference type="InterPro" id="IPR004875">
    <property type="entry name" value="DDE_SF_endonuclease_dom"/>
</dbReference>
<dbReference type="SUPFAM" id="SSF46689">
    <property type="entry name" value="Homeodomain-like"/>
    <property type="match status" value="1"/>
</dbReference>
<gene>
    <name evidence="3" type="ORF">PDE001_LOCUS423</name>
</gene>
<dbReference type="InterPro" id="IPR050863">
    <property type="entry name" value="CenT-Element_Derived"/>
</dbReference>
<dbReference type="EMBL" id="CANTFM010000069">
    <property type="protein sequence ID" value="CAI5710345.1"/>
    <property type="molecule type" value="Genomic_DNA"/>
</dbReference>
<evidence type="ECO:0000256" key="1">
    <source>
        <dbReference type="ARBA" id="ARBA00023125"/>
    </source>
</evidence>
<dbReference type="Gene3D" id="1.10.10.60">
    <property type="entry name" value="Homeodomain-like"/>
    <property type="match status" value="2"/>
</dbReference>
<dbReference type="InterPro" id="IPR006600">
    <property type="entry name" value="HTH_CenpB_DNA-bd_dom"/>
</dbReference>
<sequence>MASLPDPPKTIINSRTTFTNAQRLEICNHREQNPSITQHQLAIWAYETFNLPRKPSQAMISKLLKRKPDLEIMTTEELTCKSRRTVRFPRLDTALARWVSYCEETGIRVTGESVRLKAAAFAKFLKIDTPLTYSNGWLYKFNERHGFGGFKAHKGNKTSVEQIISDLQRRLHTFEARDVFSMDETGLLFTMFPDRVSGKRTSKRLTIVLSCNADGSEKLPPLFIGKAEKPRSFAASTAIEMNYIHNSNTMMTREIFRKWLTDLDANFYQQQRKIMLLIDNAAVHAGFNAEELKNIEVVFLPPSNLHPLTAGILTAFKRRYRQRQIQYVLDHLDADADISTAAKFDSVGVIQALTWCIGCWDAVPSSVIISCWQDTGLLYAKSPDYAYKCREEEDAISEELAVMLSWLHAAEPLTLEELLNLPEEGVIMDEPTDEDFCAPVDSVKVVVQQAKTKNADADDGLSVQELKERLKWIAKLLIYADEKEVPAESMSGMRILQRDFRDQLKKKQSGSR</sequence>
<dbReference type="GO" id="GO:0005634">
    <property type="term" value="C:nucleus"/>
    <property type="evidence" value="ECO:0007669"/>
    <property type="project" value="TreeGrafter"/>
</dbReference>
<dbReference type="AlphaFoldDB" id="A0AAV0SXM0"/>
<dbReference type="Pfam" id="PF03221">
    <property type="entry name" value="HTH_Tnp_Tc5"/>
    <property type="match status" value="1"/>
</dbReference>
<dbReference type="PANTHER" id="PTHR19303">
    <property type="entry name" value="TRANSPOSON"/>
    <property type="match status" value="1"/>
</dbReference>
<keyword evidence="1" id="KW-0238">DNA-binding</keyword>
<dbReference type="SMART" id="SM00674">
    <property type="entry name" value="CENPB"/>
    <property type="match status" value="1"/>
</dbReference>
<protein>
    <recommendedName>
        <fullName evidence="2">HTH CENPB-type domain-containing protein</fullName>
    </recommendedName>
</protein>
<dbReference type="Proteomes" id="UP001162029">
    <property type="component" value="Unassembled WGS sequence"/>
</dbReference>
<evidence type="ECO:0000313" key="3">
    <source>
        <dbReference type="EMBL" id="CAI5710345.1"/>
    </source>
</evidence>
<proteinExistence type="predicted"/>
<evidence type="ECO:0000259" key="2">
    <source>
        <dbReference type="PROSITE" id="PS51253"/>
    </source>
</evidence>
<keyword evidence="4" id="KW-1185">Reference proteome</keyword>
<feature type="domain" description="HTH CENPB-type" evidence="2">
    <location>
        <begin position="79"/>
        <end position="151"/>
    </location>
</feature>
<dbReference type="PROSITE" id="PS51253">
    <property type="entry name" value="HTH_CENPB"/>
    <property type="match status" value="1"/>
</dbReference>
<comment type="caution">
    <text evidence="3">The sequence shown here is derived from an EMBL/GenBank/DDBJ whole genome shotgun (WGS) entry which is preliminary data.</text>
</comment>
<evidence type="ECO:0000313" key="4">
    <source>
        <dbReference type="Proteomes" id="UP001162029"/>
    </source>
</evidence>
<organism evidence="3 4">
    <name type="scientific">Peronospora destructor</name>
    <dbReference type="NCBI Taxonomy" id="86335"/>
    <lineage>
        <taxon>Eukaryota</taxon>
        <taxon>Sar</taxon>
        <taxon>Stramenopiles</taxon>
        <taxon>Oomycota</taxon>
        <taxon>Peronosporomycetes</taxon>
        <taxon>Peronosporales</taxon>
        <taxon>Peronosporaceae</taxon>
        <taxon>Peronospora</taxon>
    </lineage>
</organism>
<dbReference type="GO" id="GO:0003677">
    <property type="term" value="F:DNA binding"/>
    <property type="evidence" value="ECO:0007669"/>
    <property type="project" value="UniProtKB-KW"/>
</dbReference>
<name>A0AAV0SXM0_9STRA</name>
<reference evidence="3" key="1">
    <citation type="submission" date="2022-12" db="EMBL/GenBank/DDBJ databases">
        <authorList>
            <person name="Webb A."/>
        </authorList>
    </citation>
    <scope>NUCLEOTIDE SEQUENCE</scope>
    <source>
        <strain evidence="3">Pd1</strain>
    </source>
</reference>